<dbReference type="InterPro" id="IPR036365">
    <property type="entry name" value="PGBD-like_sf"/>
</dbReference>
<dbReference type="CDD" id="cd06583">
    <property type="entry name" value="PGRP"/>
    <property type="match status" value="1"/>
</dbReference>
<dbReference type="InterPro" id="IPR051206">
    <property type="entry name" value="NAMLAA_amidase_2"/>
</dbReference>
<evidence type="ECO:0000313" key="8">
    <source>
        <dbReference type="Proteomes" id="UP000029462"/>
    </source>
</evidence>
<name>A0A090V4D2_PSEVU</name>
<sequence length="293" mass="32957">MRLFPAPMPQLAWQRFWLLVLALLLTGCASKKSEISDKGVVKKVSYELDTQRRAQAAYPRIKVLVIHYTAGDFDTSLTTLTDKEVSAHYLIPEHPPVHNGKPRIWQLVPEDQLAWHAGVSYWRGATRINDTSIGIELENHGWQKIGREKDFTPFAPDQIAALIPLAKDIINSYNILPANVVAHSDVAPQRKVDPGPLFPWRELAAQGIGAWPDAQRVTFYLNGRAPYQRVDSATLLDVLYRYGYEVVPGMTLAQQKRVIMAFQMHFRPARYDGVADAETLAIANALLEKYGQG</sequence>
<dbReference type="Gene3D" id="6.20.370.150">
    <property type="match status" value="1"/>
</dbReference>
<dbReference type="FunFam" id="3.40.80.10:FF:000003">
    <property type="entry name" value="N-acetylmuramoyl-L-alanine amidase"/>
    <property type="match status" value="1"/>
</dbReference>
<evidence type="ECO:0000256" key="5">
    <source>
        <dbReference type="ARBA" id="ARBA00023316"/>
    </source>
</evidence>
<dbReference type="GO" id="GO:0009254">
    <property type="term" value="P:peptidoglycan turnover"/>
    <property type="evidence" value="ECO:0007669"/>
    <property type="project" value="TreeGrafter"/>
</dbReference>
<dbReference type="SUPFAM" id="SSF47090">
    <property type="entry name" value="PGBD-like"/>
    <property type="match status" value="1"/>
</dbReference>
<dbReference type="SMART" id="SM00644">
    <property type="entry name" value="Ami_2"/>
    <property type="match status" value="1"/>
</dbReference>
<keyword evidence="5" id="KW-0961">Cell wall biogenesis/degradation</keyword>
<dbReference type="GO" id="GO:0009253">
    <property type="term" value="P:peptidoglycan catabolic process"/>
    <property type="evidence" value="ECO:0007669"/>
    <property type="project" value="InterPro"/>
</dbReference>
<dbReference type="eggNOG" id="COG3023">
    <property type="taxonomic scope" value="Bacteria"/>
</dbReference>
<comment type="similarity">
    <text evidence="2">Belongs to the N-acetylmuramoyl-L-alanine amidase 2 family.</text>
</comment>
<evidence type="ECO:0000256" key="1">
    <source>
        <dbReference type="ARBA" id="ARBA00001561"/>
    </source>
</evidence>
<dbReference type="GO" id="GO:0019867">
    <property type="term" value="C:outer membrane"/>
    <property type="evidence" value="ECO:0007669"/>
    <property type="project" value="TreeGrafter"/>
</dbReference>
<dbReference type="InterPro" id="IPR002502">
    <property type="entry name" value="Amidase_domain"/>
</dbReference>
<comment type="caution">
    <text evidence="7">The sequence shown here is derived from an EMBL/GenBank/DDBJ whole genome shotgun (WGS) entry which is preliminary data.</text>
</comment>
<reference evidence="7 8" key="1">
    <citation type="submission" date="2014-09" db="EMBL/GenBank/DDBJ databases">
        <title>Whole genome shotgun sequence of Escherichia vulneris NBRC 102420.</title>
        <authorList>
            <person name="Yoshida Y."/>
            <person name="Hosoyama A."/>
            <person name="Tsuchikane K."/>
            <person name="Ohji S."/>
            <person name="Ichikawa N."/>
            <person name="Kimura A."/>
            <person name="Yamazoe A."/>
            <person name="Ezaki T."/>
            <person name="Fujita N."/>
        </authorList>
    </citation>
    <scope>NUCLEOTIDE SEQUENCE [LARGE SCALE GENOMIC DNA]</scope>
    <source>
        <strain evidence="7 8">NBRC 102420</strain>
    </source>
</reference>
<dbReference type="STRING" id="1115515.EV102420_14_00120"/>
<dbReference type="AlphaFoldDB" id="A0A090V4D2"/>
<dbReference type="Gene3D" id="3.40.80.10">
    <property type="entry name" value="Peptidoglycan recognition protein-like"/>
    <property type="match status" value="1"/>
</dbReference>
<keyword evidence="4" id="KW-0378">Hydrolase</keyword>
<protein>
    <recommendedName>
        <fullName evidence="3">N-acetylmuramoyl-L-alanine amidase</fullName>
        <ecNumber evidence="3">3.5.1.28</ecNumber>
    </recommendedName>
</protein>
<proteinExistence type="inferred from homology"/>
<dbReference type="GO" id="GO:0008745">
    <property type="term" value="F:N-acetylmuramoyl-L-alanine amidase activity"/>
    <property type="evidence" value="ECO:0007669"/>
    <property type="project" value="UniProtKB-EC"/>
</dbReference>
<dbReference type="PROSITE" id="PS51257">
    <property type="entry name" value="PROKAR_LIPOPROTEIN"/>
    <property type="match status" value="1"/>
</dbReference>
<dbReference type="InterPro" id="IPR036366">
    <property type="entry name" value="PGBDSf"/>
</dbReference>
<dbReference type="Pfam" id="PF01510">
    <property type="entry name" value="Amidase_2"/>
    <property type="match status" value="1"/>
</dbReference>
<dbReference type="EMBL" id="BBMZ01000014">
    <property type="protein sequence ID" value="GAL58953.1"/>
    <property type="molecule type" value="Genomic_DNA"/>
</dbReference>
<dbReference type="RefSeq" id="WP_370678342.1">
    <property type="nucleotide sequence ID" value="NZ_BBMZ01000014.1"/>
</dbReference>
<dbReference type="PANTHER" id="PTHR30417:SF1">
    <property type="entry name" value="N-ACETYLMURAMOYL-L-ALANINE AMIDASE AMID"/>
    <property type="match status" value="1"/>
</dbReference>
<dbReference type="InterPro" id="IPR036505">
    <property type="entry name" value="Amidase/PGRP_sf"/>
</dbReference>
<feature type="domain" description="N-acetylmuramoyl-L-alanine amidase" evidence="6">
    <location>
        <begin position="49"/>
        <end position="195"/>
    </location>
</feature>
<evidence type="ECO:0000313" key="7">
    <source>
        <dbReference type="EMBL" id="GAL58953.1"/>
    </source>
</evidence>
<organism evidence="7 8">
    <name type="scientific">Pseudescherichia vulneris NBRC 102420</name>
    <dbReference type="NCBI Taxonomy" id="1115515"/>
    <lineage>
        <taxon>Bacteria</taxon>
        <taxon>Pseudomonadati</taxon>
        <taxon>Pseudomonadota</taxon>
        <taxon>Gammaproteobacteria</taxon>
        <taxon>Enterobacterales</taxon>
        <taxon>Enterobacteriaceae</taxon>
        <taxon>Pseudescherichia</taxon>
    </lineage>
</organism>
<dbReference type="EC" id="3.5.1.28" evidence="3"/>
<accession>A0A090V4D2</accession>
<dbReference type="SUPFAM" id="SSF55846">
    <property type="entry name" value="N-acetylmuramoyl-L-alanine amidase-like"/>
    <property type="match status" value="1"/>
</dbReference>
<evidence type="ECO:0000256" key="3">
    <source>
        <dbReference type="ARBA" id="ARBA00011901"/>
    </source>
</evidence>
<dbReference type="Proteomes" id="UP000029462">
    <property type="component" value="Unassembled WGS sequence"/>
</dbReference>
<dbReference type="PANTHER" id="PTHR30417">
    <property type="entry name" value="N-ACETYLMURAMOYL-L-ALANINE AMIDASE AMID"/>
    <property type="match status" value="1"/>
</dbReference>
<evidence type="ECO:0000256" key="4">
    <source>
        <dbReference type="ARBA" id="ARBA00022801"/>
    </source>
</evidence>
<comment type="catalytic activity">
    <reaction evidence="1">
        <text>Hydrolyzes the link between N-acetylmuramoyl residues and L-amino acid residues in certain cell-wall glycopeptides.</text>
        <dbReference type="EC" id="3.5.1.28"/>
    </reaction>
</comment>
<gene>
    <name evidence="7" type="primary">amiD</name>
    <name evidence="7" type="ORF">EV102420_14_00120</name>
</gene>
<keyword evidence="8" id="KW-1185">Reference proteome</keyword>
<dbReference type="Gene3D" id="1.10.101.10">
    <property type="entry name" value="PGBD-like superfamily/PGBD"/>
    <property type="match status" value="1"/>
</dbReference>
<dbReference type="GO" id="GO:0071555">
    <property type="term" value="P:cell wall organization"/>
    <property type="evidence" value="ECO:0007669"/>
    <property type="project" value="UniProtKB-KW"/>
</dbReference>
<evidence type="ECO:0000259" key="6">
    <source>
        <dbReference type="SMART" id="SM00644"/>
    </source>
</evidence>
<evidence type="ECO:0000256" key="2">
    <source>
        <dbReference type="ARBA" id="ARBA00007553"/>
    </source>
</evidence>